<feature type="transmembrane region" description="Helical" evidence="1">
    <location>
        <begin position="51"/>
        <end position="72"/>
    </location>
</feature>
<dbReference type="Proteomes" id="UP000887564">
    <property type="component" value="Unplaced"/>
</dbReference>
<protein>
    <submittedName>
        <fullName evidence="3">Uncharacterized protein</fullName>
    </submittedName>
</protein>
<evidence type="ECO:0000313" key="2">
    <source>
        <dbReference type="Proteomes" id="UP000887564"/>
    </source>
</evidence>
<dbReference type="WBParaSite" id="PEQ_0001268501-mRNA-1">
    <property type="protein sequence ID" value="PEQ_0001268501-mRNA-1"/>
    <property type="gene ID" value="PEQ_0001268501"/>
</dbReference>
<name>A0A914S1N8_PAREQ</name>
<evidence type="ECO:0000313" key="3">
    <source>
        <dbReference type="WBParaSite" id="PEQ_0001268501-mRNA-1"/>
    </source>
</evidence>
<accession>A0A914S1N8</accession>
<sequence length="101" mass="11170">MVVSLNVGQLAYTFAITCTALSAYLVFKLGLTSRDAAQRNAQFRSLQLHFLIPYLAILLAESIQVSILFLLFRKEQMLSTGVQYQQLTITIAAGIQEGLTT</sequence>
<feature type="transmembrane region" description="Helical" evidence="1">
    <location>
        <begin position="12"/>
        <end position="31"/>
    </location>
</feature>
<organism evidence="2 3">
    <name type="scientific">Parascaris equorum</name>
    <name type="common">Equine roundworm</name>
    <dbReference type="NCBI Taxonomy" id="6256"/>
    <lineage>
        <taxon>Eukaryota</taxon>
        <taxon>Metazoa</taxon>
        <taxon>Ecdysozoa</taxon>
        <taxon>Nematoda</taxon>
        <taxon>Chromadorea</taxon>
        <taxon>Rhabditida</taxon>
        <taxon>Spirurina</taxon>
        <taxon>Ascaridomorpha</taxon>
        <taxon>Ascaridoidea</taxon>
        <taxon>Ascarididae</taxon>
        <taxon>Parascaris</taxon>
    </lineage>
</organism>
<dbReference type="AlphaFoldDB" id="A0A914S1N8"/>
<evidence type="ECO:0000256" key="1">
    <source>
        <dbReference type="SAM" id="Phobius"/>
    </source>
</evidence>
<keyword evidence="1" id="KW-1133">Transmembrane helix</keyword>
<reference evidence="3" key="1">
    <citation type="submission" date="2022-11" db="UniProtKB">
        <authorList>
            <consortium name="WormBaseParasite"/>
        </authorList>
    </citation>
    <scope>IDENTIFICATION</scope>
</reference>
<keyword evidence="1" id="KW-0472">Membrane</keyword>
<proteinExistence type="predicted"/>
<keyword evidence="2" id="KW-1185">Reference proteome</keyword>
<keyword evidence="1" id="KW-0812">Transmembrane</keyword>